<name>A0A7V7TVZ6_9HYPH</name>
<evidence type="ECO:0000313" key="2">
    <source>
        <dbReference type="EMBL" id="KAB0679339.1"/>
    </source>
</evidence>
<comment type="caution">
    <text evidence="2">The sequence shown here is derived from an EMBL/GenBank/DDBJ whole genome shotgun (WGS) entry which is preliminary data.</text>
</comment>
<feature type="region of interest" description="Disordered" evidence="1">
    <location>
        <begin position="1"/>
        <end position="69"/>
    </location>
</feature>
<feature type="compositionally biased region" description="Basic and acidic residues" evidence="1">
    <location>
        <begin position="1"/>
        <end position="27"/>
    </location>
</feature>
<keyword evidence="3" id="KW-1185">Reference proteome</keyword>
<feature type="compositionally biased region" description="Basic and acidic residues" evidence="1">
    <location>
        <begin position="37"/>
        <end position="47"/>
    </location>
</feature>
<sequence>MWNTEHKNKPESTKPEVPDELKERPVAEGDLLGNFVRRTDNDFRGVKEQSLIGEDIGDDEDEEAEEEQR</sequence>
<dbReference type="AlphaFoldDB" id="A0A7V7TVZ6"/>
<evidence type="ECO:0000313" key="3">
    <source>
        <dbReference type="Proteomes" id="UP000432089"/>
    </source>
</evidence>
<dbReference type="RefSeq" id="WP_150970356.1">
    <property type="nucleotide sequence ID" value="NZ_VZDO01000010.1"/>
</dbReference>
<organism evidence="2 3">
    <name type="scientific">Plantimonas leprariae</name>
    <dbReference type="NCBI Taxonomy" id="2615207"/>
    <lineage>
        <taxon>Bacteria</taxon>
        <taxon>Pseudomonadati</taxon>
        <taxon>Pseudomonadota</taxon>
        <taxon>Alphaproteobacteria</taxon>
        <taxon>Hyphomicrobiales</taxon>
        <taxon>Aurantimonadaceae</taxon>
        <taxon>Plantimonas</taxon>
    </lineage>
</organism>
<gene>
    <name evidence="2" type="ORF">F6X38_13465</name>
</gene>
<proteinExistence type="predicted"/>
<reference evidence="2 3" key="1">
    <citation type="submission" date="2019-09" db="EMBL/GenBank/DDBJ databases">
        <title>YIM 132180 draft genome.</title>
        <authorList>
            <person name="Zhang K."/>
        </authorList>
    </citation>
    <scope>NUCLEOTIDE SEQUENCE [LARGE SCALE GENOMIC DNA]</scope>
    <source>
        <strain evidence="2 3">YIM 132180</strain>
    </source>
</reference>
<protein>
    <submittedName>
        <fullName evidence="2">Uncharacterized protein</fullName>
    </submittedName>
</protein>
<accession>A0A7V7TVZ6</accession>
<dbReference type="Proteomes" id="UP000432089">
    <property type="component" value="Unassembled WGS sequence"/>
</dbReference>
<dbReference type="EMBL" id="VZDO01000010">
    <property type="protein sequence ID" value="KAB0679339.1"/>
    <property type="molecule type" value="Genomic_DNA"/>
</dbReference>
<evidence type="ECO:0000256" key="1">
    <source>
        <dbReference type="SAM" id="MobiDB-lite"/>
    </source>
</evidence>
<feature type="compositionally biased region" description="Acidic residues" evidence="1">
    <location>
        <begin position="55"/>
        <end position="69"/>
    </location>
</feature>